<evidence type="ECO:0000256" key="1">
    <source>
        <dbReference type="SAM" id="Phobius"/>
    </source>
</evidence>
<proteinExistence type="predicted"/>
<keyword evidence="1" id="KW-1133">Transmembrane helix</keyword>
<dbReference type="EMBL" id="LAZR01004097">
    <property type="protein sequence ID" value="KKN11826.1"/>
    <property type="molecule type" value="Genomic_DNA"/>
</dbReference>
<organism evidence="2">
    <name type="scientific">marine sediment metagenome</name>
    <dbReference type="NCBI Taxonomy" id="412755"/>
    <lineage>
        <taxon>unclassified sequences</taxon>
        <taxon>metagenomes</taxon>
        <taxon>ecological metagenomes</taxon>
    </lineage>
</organism>
<comment type="caution">
    <text evidence="2">The sequence shown here is derived from an EMBL/GenBank/DDBJ whole genome shotgun (WGS) entry which is preliminary data.</text>
</comment>
<gene>
    <name evidence="2" type="ORF">LCGC14_1022790</name>
</gene>
<keyword evidence="1" id="KW-0472">Membrane</keyword>
<feature type="transmembrane region" description="Helical" evidence="1">
    <location>
        <begin position="15"/>
        <end position="38"/>
    </location>
</feature>
<dbReference type="AlphaFoldDB" id="A0A0F9QF55"/>
<accession>A0A0F9QF55</accession>
<sequence>MKTIELPTRLADGLVFFMVWLLFATVSFTVTLFGGALYI</sequence>
<feature type="non-terminal residue" evidence="2">
    <location>
        <position position="39"/>
    </location>
</feature>
<name>A0A0F9QF55_9ZZZZ</name>
<reference evidence="2" key="1">
    <citation type="journal article" date="2015" name="Nature">
        <title>Complex archaea that bridge the gap between prokaryotes and eukaryotes.</title>
        <authorList>
            <person name="Spang A."/>
            <person name="Saw J.H."/>
            <person name="Jorgensen S.L."/>
            <person name="Zaremba-Niedzwiedzka K."/>
            <person name="Martijn J."/>
            <person name="Lind A.E."/>
            <person name="van Eijk R."/>
            <person name="Schleper C."/>
            <person name="Guy L."/>
            <person name="Ettema T.J."/>
        </authorList>
    </citation>
    <scope>NUCLEOTIDE SEQUENCE</scope>
</reference>
<protein>
    <submittedName>
        <fullName evidence="2">Uncharacterized protein</fullName>
    </submittedName>
</protein>
<keyword evidence="1" id="KW-0812">Transmembrane</keyword>
<evidence type="ECO:0000313" key="2">
    <source>
        <dbReference type="EMBL" id="KKN11826.1"/>
    </source>
</evidence>